<dbReference type="InterPro" id="IPR019440">
    <property type="entry name" value="MAU2"/>
</dbReference>
<dbReference type="Proteomes" id="UP000019384">
    <property type="component" value="Unassembled WGS sequence"/>
</dbReference>
<dbReference type="OrthoDB" id="5565328at2759"/>
<proteinExistence type="inferred from homology"/>
<dbReference type="RefSeq" id="XP_022459693.1">
    <property type="nucleotide sequence ID" value="XM_022602117.1"/>
</dbReference>
<dbReference type="Pfam" id="PF10345">
    <property type="entry name" value="Cohesin_load"/>
    <property type="match status" value="1"/>
</dbReference>
<dbReference type="GO" id="GO:0007059">
    <property type="term" value="P:chromosome segregation"/>
    <property type="evidence" value="ECO:0007669"/>
    <property type="project" value="UniProtKB-KW"/>
</dbReference>
<evidence type="ECO:0000256" key="1">
    <source>
        <dbReference type="ARBA" id="ARBA00004123"/>
    </source>
</evidence>
<evidence type="ECO:0000256" key="4">
    <source>
        <dbReference type="ARBA" id="ARBA00022776"/>
    </source>
</evidence>
<reference evidence="8" key="1">
    <citation type="submission" date="2013-12" db="EMBL/GenBank/DDBJ databases">
        <authorList>
            <person name="Genoscope - CEA"/>
        </authorList>
    </citation>
    <scope>NUCLEOTIDE SEQUENCE</scope>
    <source>
        <strain evidence="8">CBS 1993</strain>
    </source>
</reference>
<keyword evidence="3" id="KW-0132">Cell division</keyword>
<sequence>MNLTREISLEPVGQISSVPQTQDEKVRAIATMSDMLLQSAKDQSSDVYRSREGLIDYNTTVKSCLALLMSCLNRDFSLTSKLEAIIHFKMARILFDETENLSDALDSITRAISLVSRLDDNYLSLQMEILYFQIMFKKNRLQSLKLLDRKILDLQKLNDQSLSLVLQFVGLQYIRVAKDSSVYQNMLTDLVRKSTLHSGRNPHLLAACLLYRINSSIYSGNLPIAQKDLSQLETLIDKTFPIQIRAMFLLSQLLCSLMECDPVKSKERIYMVDQFLKHQKSKGFANWKSERFLIMVSSTVENDNDRHHQTPLAIEWMSSTEFTILTFFYCGMNYLLRTWDGKQRALTLFKMCHHLIDKELASDFKCSLNELESKTLKLRYWKILINIYEALDCLNNGGVLAFQAKRRSSSKDFKPLFEFIKNYEGGQFSSQELAVYHKLVPQIFYLLAVESHHLGDYERAKKFYSKVRKSCTSMETELNNRNFVNDDTVVSLKQLFAGVGPERGGPLDLYNQLYCLSTLNLYVLNCHDVIMLKGRDKSESQTSNQLSKAWKLRGVLLDDLHQMCSQQDNLSQSDPLLTATMSLISDLNWFGDLARLPKINFTTMGSRELEKLCSIAPYLAAMLFYLRGSTGSGLVGSDEEPKSQQQIKALKRSFELWVSAGKIGRTGSKSNNLGYLCATQMCRVMESNPIEFSLEQVKVQKEFMQKVKEDDE</sequence>
<dbReference type="EMBL" id="HG793128">
    <property type="protein sequence ID" value="CDK27700.1"/>
    <property type="molecule type" value="Genomic_DNA"/>
</dbReference>
<keyword evidence="6" id="KW-0539">Nucleus</keyword>
<protein>
    <recommendedName>
        <fullName evidence="10">Cohesin loading factor</fullName>
    </recommendedName>
</protein>
<dbReference type="GO" id="GO:0051301">
    <property type="term" value="P:cell division"/>
    <property type="evidence" value="ECO:0007669"/>
    <property type="project" value="UniProtKB-KW"/>
</dbReference>
<reference evidence="8" key="2">
    <citation type="submission" date="2014-02" db="EMBL/GenBank/DDBJ databases">
        <title>Complete DNA sequence of /Kuraishia capsulata/ illustrates novel genomic features among budding yeasts (/Saccharomycotina/).</title>
        <authorList>
            <person name="Morales L."/>
            <person name="Noel B."/>
            <person name="Porcel B."/>
            <person name="Marcet-Houben M."/>
            <person name="Hullo M-F."/>
            <person name="Sacerdot C."/>
            <person name="Tekaia F."/>
            <person name="Leh-Louis V."/>
            <person name="Despons L."/>
            <person name="Khanna V."/>
            <person name="Aury J-M."/>
            <person name="Barbe V."/>
            <person name="Couloux A."/>
            <person name="Labadie K."/>
            <person name="Pelletier E."/>
            <person name="Souciet J-L."/>
            <person name="Boekhout T."/>
            <person name="Gabaldon T."/>
            <person name="Wincker P."/>
            <person name="Dujon B."/>
        </authorList>
    </citation>
    <scope>NUCLEOTIDE SEQUENCE</scope>
    <source>
        <strain evidence="8">CBS 1993</strain>
    </source>
</reference>
<dbReference type="PANTHER" id="PTHR21394">
    <property type="entry name" value="MAU2 CHROMATID COHESION FACTOR HOMOLOG"/>
    <property type="match status" value="1"/>
</dbReference>
<dbReference type="InterPro" id="IPR011990">
    <property type="entry name" value="TPR-like_helical_dom_sf"/>
</dbReference>
<dbReference type="SUPFAM" id="SSF48452">
    <property type="entry name" value="TPR-like"/>
    <property type="match status" value="1"/>
</dbReference>
<keyword evidence="9" id="KW-1185">Reference proteome</keyword>
<evidence type="ECO:0000256" key="3">
    <source>
        <dbReference type="ARBA" id="ARBA00022618"/>
    </source>
</evidence>
<dbReference type="GeneID" id="34521081"/>
<accession>W6MWP0</accession>
<dbReference type="GO" id="GO:0007064">
    <property type="term" value="P:mitotic sister chromatid cohesion"/>
    <property type="evidence" value="ECO:0007669"/>
    <property type="project" value="InterPro"/>
</dbReference>
<dbReference type="GO" id="GO:0005634">
    <property type="term" value="C:nucleus"/>
    <property type="evidence" value="ECO:0007669"/>
    <property type="project" value="UniProtKB-SubCell"/>
</dbReference>
<name>W6MWP0_9ASCO</name>
<evidence type="ECO:0008006" key="10">
    <source>
        <dbReference type="Google" id="ProtNLM"/>
    </source>
</evidence>
<evidence type="ECO:0000256" key="5">
    <source>
        <dbReference type="ARBA" id="ARBA00022829"/>
    </source>
</evidence>
<comment type="similarity">
    <text evidence="2">Belongs to the SCC4/mau-2 family.</text>
</comment>
<evidence type="ECO:0000256" key="2">
    <source>
        <dbReference type="ARBA" id="ARBA00008585"/>
    </source>
</evidence>
<comment type="subcellular location">
    <subcellularLocation>
        <location evidence="1">Nucleus</location>
    </subcellularLocation>
</comment>
<dbReference type="STRING" id="1382522.W6MWP0"/>
<keyword evidence="5" id="KW-0159">Chromosome partition</keyword>
<keyword evidence="4" id="KW-0498">Mitosis</keyword>
<dbReference type="AlphaFoldDB" id="W6MWP0"/>
<evidence type="ECO:0000256" key="6">
    <source>
        <dbReference type="ARBA" id="ARBA00023242"/>
    </source>
</evidence>
<dbReference type="HOGENOM" id="CLU_387817_0_0_1"/>
<evidence type="ECO:0000256" key="7">
    <source>
        <dbReference type="ARBA" id="ARBA00023306"/>
    </source>
</evidence>
<organism evidence="8 9">
    <name type="scientific">Kuraishia capsulata CBS 1993</name>
    <dbReference type="NCBI Taxonomy" id="1382522"/>
    <lineage>
        <taxon>Eukaryota</taxon>
        <taxon>Fungi</taxon>
        <taxon>Dikarya</taxon>
        <taxon>Ascomycota</taxon>
        <taxon>Saccharomycotina</taxon>
        <taxon>Pichiomycetes</taxon>
        <taxon>Pichiales</taxon>
        <taxon>Pichiaceae</taxon>
        <taxon>Kuraishia</taxon>
    </lineage>
</organism>
<evidence type="ECO:0000313" key="8">
    <source>
        <dbReference type="EMBL" id="CDK27700.1"/>
    </source>
</evidence>
<evidence type="ECO:0000313" key="9">
    <source>
        <dbReference type="Proteomes" id="UP000019384"/>
    </source>
</evidence>
<keyword evidence="7" id="KW-0131">Cell cycle</keyword>
<gene>
    <name evidence="8" type="ORF">KUCA_T00003679001</name>
</gene>